<reference evidence="1" key="1">
    <citation type="journal article" date="2015" name="Nature">
        <title>Complex archaea that bridge the gap between prokaryotes and eukaryotes.</title>
        <authorList>
            <person name="Spang A."/>
            <person name="Saw J.H."/>
            <person name="Jorgensen S.L."/>
            <person name="Zaremba-Niedzwiedzka K."/>
            <person name="Martijn J."/>
            <person name="Lind A.E."/>
            <person name="van Eijk R."/>
            <person name="Schleper C."/>
            <person name="Guy L."/>
            <person name="Ettema T.J."/>
        </authorList>
    </citation>
    <scope>NUCLEOTIDE SEQUENCE</scope>
</reference>
<evidence type="ECO:0000313" key="1">
    <source>
        <dbReference type="EMBL" id="KKK73632.1"/>
    </source>
</evidence>
<protein>
    <submittedName>
        <fullName evidence="1">Uncharacterized protein</fullName>
    </submittedName>
</protein>
<organism evidence="1">
    <name type="scientific">marine sediment metagenome</name>
    <dbReference type="NCBI Taxonomy" id="412755"/>
    <lineage>
        <taxon>unclassified sequences</taxon>
        <taxon>metagenomes</taxon>
        <taxon>ecological metagenomes</taxon>
    </lineage>
</organism>
<dbReference type="AlphaFoldDB" id="A0A0F8XX02"/>
<comment type="caution">
    <text evidence="1">The sequence shown here is derived from an EMBL/GenBank/DDBJ whole genome shotgun (WGS) entry which is preliminary data.</text>
</comment>
<dbReference type="EMBL" id="LAZR01056699">
    <property type="protein sequence ID" value="KKK73632.1"/>
    <property type="molecule type" value="Genomic_DNA"/>
</dbReference>
<name>A0A0F8XX02_9ZZZZ</name>
<proteinExistence type="predicted"/>
<accession>A0A0F8XX02</accession>
<gene>
    <name evidence="1" type="ORF">LCGC14_2891890</name>
</gene>
<sequence>MSEKLKAEERIILMVDPYSKEHLLFNHTRFPIADIDGEIDSVQRKDGSVVVTINATFILRKKKR</sequence>